<dbReference type="FunFam" id="2.60.40.10:FF:000495">
    <property type="entry name" value="Periplasmic beta-glucosidase"/>
    <property type="match status" value="1"/>
</dbReference>
<dbReference type="Gene3D" id="2.60.40.10">
    <property type="entry name" value="Immunoglobulins"/>
    <property type="match status" value="1"/>
</dbReference>
<evidence type="ECO:0000256" key="1">
    <source>
        <dbReference type="ARBA" id="ARBA00005336"/>
    </source>
</evidence>
<evidence type="ECO:0000256" key="2">
    <source>
        <dbReference type="ARBA" id="ARBA00022801"/>
    </source>
</evidence>
<keyword evidence="6" id="KW-1185">Reference proteome</keyword>
<reference evidence="5 6" key="1">
    <citation type="journal article" date="2019" name="Int. J. Syst. Evol. Microbiol.">
        <title>Capsulimonas corticalis gen. nov., sp. nov., an aerobic capsulated bacterium, of a novel bacterial order, Capsulimonadales ord. nov., of the class Armatimonadia of the phylum Armatimonadetes.</title>
        <authorList>
            <person name="Li J."/>
            <person name="Kudo C."/>
            <person name="Tonouchi A."/>
        </authorList>
    </citation>
    <scope>NUCLEOTIDE SEQUENCE [LARGE SCALE GENOMIC DNA]</scope>
    <source>
        <strain evidence="5 6">AX-7</strain>
    </source>
</reference>
<dbReference type="InterPro" id="IPR019800">
    <property type="entry name" value="Glyco_hydro_3_AS"/>
</dbReference>
<protein>
    <submittedName>
        <fullName evidence="5">Beta-glucosidase</fullName>
    </submittedName>
</protein>
<dbReference type="SUPFAM" id="SSF49785">
    <property type="entry name" value="Galactose-binding domain-like"/>
    <property type="match status" value="1"/>
</dbReference>
<dbReference type="InterPro" id="IPR026891">
    <property type="entry name" value="Fn3-like"/>
</dbReference>
<keyword evidence="3" id="KW-0119">Carbohydrate metabolism</keyword>
<dbReference type="Pfam" id="PF14310">
    <property type="entry name" value="Fn3-like"/>
    <property type="match status" value="1"/>
</dbReference>
<dbReference type="InterPro" id="IPR002772">
    <property type="entry name" value="Glyco_hydro_3_C"/>
</dbReference>
<dbReference type="PROSITE" id="PS00775">
    <property type="entry name" value="GLYCOSYL_HYDROL_F3"/>
    <property type="match status" value="1"/>
</dbReference>
<dbReference type="RefSeq" id="WP_119321390.1">
    <property type="nucleotide sequence ID" value="NZ_AP025739.1"/>
</dbReference>
<dbReference type="InterPro" id="IPR011658">
    <property type="entry name" value="PA14_dom"/>
</dbReference>
<dbReference type="InterPro" id="IPR000421">
    <property type="entry name" value="FA58C"/>
</dbReference>
<dbReference type="InterPro" id="IPR017853">
    <property type="entry name" value="GH"/>
</dbReference>
<dbReference type="PANTHER" id="PTHR42715:SF10">
    <property type="entry name" value="BETA-GLUCOSIDASE"/>
    <property type="match status" value="1"/>
</dbReference>
<dbReference type="KEGG" id="ccot:CCAX7_24860"/>
<keyword evidence="2 4" id="KW-0378">Hydrolase</keyword>
<dbReference type="SMART" id="SM00758">
    <property type="entry name" value="PA14"/>
    <property type="match status" value="1"/>
</dbReference>
<dbReference type="InterPro" id="IPR037524">
    <property type="entry name" value="PA14/GLEYA"/>
</dbReference>
<dbReference type="PANTHER" id="PTHR42715">
    <property type="entry name" value="BETA-GLUCOSIDASE"/>
    <property type="match status" value="1"/>
</dbReference>
<dbReference type="Pfam" id="PF01915">
    <property type="entry name" value="Glyco_hydro_3_C"/>
    <property type="match status" value="1"/>
</dbReference>
<comment type="similarity">
    <text evidence="1 4">Belongs to the glycosyl hydrolase 3 family.</text>
</comment>
<dbReference type="InterPro" id="IPR050288">
    <property type="entry name" value="Cellulose_deg_GH3"/>
</dbReference>
<dbReference type="Pfam" id="PF07691">
    <property type="entry name" value="PA14"/>
    <property type="match status" value="1"/>
</dbReference>
<gene>
    <name evidence="5" type="ORF">CCAX7_24860</name>
</gene>
<dbReference type="EMBL" id="AP025739">
    <property type="protein sequence ID" value="BDI30435.1"/>
    <property type="molecule type" value="Genomic_DNA"/>
</dbReference>
<evidence type="ECO:0000313" key="6">
    <source>
        <dbReference type="Proteomes" id="UP000287394"/>
    </source>
</evidence>
<evidence type="ECO:0000313" key="5">
    <source>
        <dbReference type="EMBL" id="BDI30435.1"/>
    </source>
</evidence>
<organism evidence="5 6">
    <name type="scientific">Capsulimonas corticalis</name>
    <dbReference type="NCBI Taxonomy" id="2219043"/>
    <lineage>
        <taxon>Bacteria</taxon>
        <taxon>Bacillati</taxon>
        <taxon>Armatimonadota</taxon>
        <taxon>Armatimonadia</taxon>
        <taxon>Capsulimonadales</taxon>
        <taxon>Capsulimonadaceae</taxon>
        <taxon>Capsulimonas</taxon>
    </lineage>
</organism>
<dbReference type="InterPro" id="IPR008979">
    <property type="entry name" value="Galactose-bd-like_sf"/>
</dbReference>
<evidence type="ECO:0000256" key="4">
    <source>
        <dbReference type="RuleBase" id="RU361161"/>
    </source>
</evidence>
<dbReference type="PROSITE" id="PS51820">
    <property type="entry name" value="PA14"/>
    <property type="match status" value="1"/>
</dbReference>
<dbReference type="Pfam" id="PF00754">
    <property type="entry name" value="F5_F8_type_C"/>
    <property type="match status" value="1"/>
</dbReference>
<dbReference type="Gene3D" id="3.40.50.1700">
    <property type="entry name" value="Glycoside hydrolase family 3 C-terminal domain"/>
    <property type="match status" value="1"/>
</dbReference>
<dbReference type="SUPFAM" id="SSF51445">
    <property type="entry name" value="(Trans)glycosidases"/>
    <property type="match status" value="1"/>
</dbReference>
<sequence length="999" mass="106841">MTSFAPARSFLRFTLAAAALLAPVTLTHAQAISPYQDRTAPLEARVSDLFGKMTQDEKLSFLTGTGFTTQPILRLGVPAMAMADAGSGVRGGPDDTTGPATAFPCGVCVASSWDRDLIGRVGQAIGMEALNKGPGVEVMLGPAVNIHRSPLGGRNSEYMSEDPYLASQMVVPYILGMQSTGAGACVKHFACNNEEVDRGEVDVRVGDRALREIYLPAFEAAVREGHVWTIMSSYNRINGYHATANWYLLTEILKNEWGFDGLVMSDWGAVHATGEVVNAGNDLEMPGPGLVTHDKLAKALRAGTVRQEAIDDSVKRILRTVIRVGLLDGTRTPDAGVVDSPEHQRLAKEAAEKGMVLLKNEGGILPLDAAKLQSIAVIGPRAKNWQFASGGSPTVTPYFSVSGYQGIVNRAGDRVKINYASASDLGSGSAVVPESALSPDTDSKQHGLRGQYFDNTELKGKPVATRTDPQLQFQWDSSQRPKGIGETKFSVRWTGKLTAPATGSYTFALAADDGCRLVIDGKTIIDHWIDSGGAPVIGKIDLVAGRQYDIRVDYYQGAGGSLLRLNWILPGGAQFPDAIAAAKKSDVAIVFVGSQNEGEGSDRSSMALDGVQAELVHAVAAANKNTIVVLNNGAPVLMADWLPKVPGVVEAWLPGEEGGDALAAILFGDVNPSGKLTDTIAARREDYPDFGNFPGVKNVVHYDEGIYVGYRHFDKKQVAPIYPFGYGLSYTTFKYSNIKIATPELSSSGQVTVTADITNTGQRAGSEIAELYVHDPSPKIDKPVRELKGFAKIALQPGETKTATFTLTPRDLAYCDVAGKQWKADGGNYEVEVGASSRDLPLKTDLRLTSDWTQSVPGMGIPAPPMVKPSLATGKPVLASSIQSGEDTPPEYAVDGDSGTRWSSAPSDPQWIAVDLGAPTTVARVNIVWEAAYASAYDIQVSDDGQDWKTVYSTTKGQGDLETISFAPVKARWVRMLGKKRATQFGYSLYSFDVFGEKG</sequence>
<dbReference type="Gene3D" id="3.20.20.300">
    <property type="entry name" value="Glycoside hydrolase, family 3, N-terminal domain"/>
    <property type="match status" value="1"/>
</dbReference>
<dbReference type="InterPro" id="IPR013783">
    <property type="entry name" value="Ig-like_fold"/>
</dbReference>
<evidence type="ECO:0000256" key="3">
    <source>
        <dbReference type="ARBA" id="ARBA00023277"/>
    </source>
</evidence>
<dbReference type="InterPro" id="IPR001764">
    <property type="entry name" value="Glyco_hydro_3_N"/>
</dbReference>
<dbReference type="Proteomes" id="UP000287394">
    <property type="component" value="Chromosome"/>
</dbReference>
<dbReference type="Gene3D" id="2.60.120.260">
    <property type="entry name" value="Galactose-binding domain-like"/>
    <property type="match status" value="2"/>
</dbReference>
<dbReference type="SMART" id="SM01217">
    <property type="entry name" value="Fn3_like"/>
    <property type="match status" value="1"/>
</dbReference>
<dbReference type="OrthoDB" id="9805821at2"/>
<dbReference type="PROSITE" id="PS50022">
    <property type="entry name" value="FA58C_3"/>
    <property type="match status" value="1"/>
</dbReference>
<dbReference type="GO" id="GO:0005975">
    <property type="term" value="P:carbohydrate metabolic process"/>
    <property type="evidence" value="ECO:0007669"/>
    <property type="project" value="InterPro"/>
</dbReference>
<dbReference type="Pfam" id="PF00933">
    <property type="entry name" value="Glyco_hydro_3"/>
    <property type="match status" value="1"/>
</dbReference>
<dbReference type="PRINTS" id="PR00133">
    <property type="entry name" value="GLHYDRLASE3"/>
</dbReference>
<dbReference type="GO" id="GO:0008422">
    <property type="term" value="F:beta-glucosidase activity"/>
    <property type="evidence" value="ECO:0007669"/>
    <property type="project" value="UniProtKB-ARBA"/>
</dbReference>
<proteinExistence type="inferred from homology"/>
<dbReference type="InterPro" id="IPR036881">
    <property type="entry name" value="Glyco_hydro_3_C_sf"/>
</dbReference>
<accession>A0A402CVK5</accession>
<keyword evidence="4" id="KW-0326">Glycosidase</keyword>
<dbReference type="InterPro" id="IPR036962">
    <property type="entry name" value="Glyco_hydro_3_N_sf"/>
</dbReference>
<dbReference type="SUPFAM" id="SSF52279">
    <property type="entry name" value="Beta-D-glucan exohydrolase, C-terminal domain"/>
    <property type="match status" value="1"/>
</dbReference>
<dbReference type="AlphaFoldDB" id="A0A402CVK5"/>
<name>A0A402CVK5_9BACT</name>